<dbReference type="Gene3D" id="3.50.30.30">
    <property type="match status" value="1"/>
</dbReference>
<feature type="domain" description="PA" evidence="3">
    <location>
        <begin position="20"/>
        <end position="94"/>
    </location>
</feature>
<gene>
    <name evidence="4" type="ORF">Cni_G02763</name>
</gene>
<dbReference type="CDD" id="cd02120">
    <property type="entry name" value="PA_subtilisin_like"/>
    <property type="match status" value="1"/>
</dbReference>
<keyword evidence="5" id="KW-1185">Reference proteome</keyword>
<dbReference type="InterPro" id="IPR045051">
    <property type="entry name" value="SBT"/>
</dbReference>
<organism evidence="4 5">
    <name type="scientific">Canna indica</name>
    <name type="common">Indian-shot</name>
    <dbReference type="NCBI Taxonomy" id="4628"/>
    <lineage>
        <taxon>Eukaryota</taxon>
        <taxon>Viridiplantae</taxon>
        <taxon>Streptophyta</taxon>
        <taxon>Embryophyta</taxon>
        <taxon>Tracheophyta</taxon>
        <taxon>Spermatophyta</taxon>
        <taxon>Magnoliopsida</taxon>
        <taxon>Liliopsida</taxon>
        <taxon>Zingiberales</taxon>
        <taxon>Cannaceae</taxon>
        <taxon>Canna</taxon>
    </lineage>
</organism>
<protein>
    <submittedName>
        <fullName evidence="4">Subtilisin-like protease SBT1.7</fullName>
    </submittedName>
</protein>
<evidence type="ECO:0000313" key="4">
    <source>
        <dbReference type="EMBL" id="WOK94061.1"/>
    </source>
</evidence>
<dbReference type="InterPro" id="IPR003137">
    <property type="entry name" value="PA_domain"/>
</dbReference>
<keyword evidence="4" id="KW-0645">Protease</keyword>
<dbReference type="Pfam" id="PF02225">
    <property type="entry name" value="PA"/>
    <property type="match status" value="1"/>
</dbReference>
<reference evidence="4 5" key="1">
    <citation type="submission" date="2023-10" db="EMBL/GenBank/DDBJ databases">
        <title>Chromosome-scale genome assembly provides insights into flower coloration mechanisms of Canna indica.</title>
        <authorList>
            <person name="Li C."/>
        </authorList>
    </citation>
    <scope>NUCLEOTIDE SEQUENCE [LARGE SCALE GENOMIC DNA]</scope>
    <source>
        <tissue evidence="4">Flower</tissue>
    </source>
</reference>
<dbReference type="Proteomes" id="UP001327560">
    <property type="component" value="Chromosome 1"/>
</dbReference>
<comment type="similarity">
    <text evidence="1">Belongs to the peptidase S8 family.</text>
</comment>
<keyword evidence="4" id="KW-0378">Hydrolase</keyword>
<name>A0AAQ3JSK6_9LILI</name>
<keyword evidence="2" id="KW-0732">Signal</keyword>
<evidence type="ECO:0000259" key="3">
    <source>
        <dbReference type="Pfam" id="PF02225"/>
    </source>
</evidence>
<dbReference type="GO" id="GO:0006508">
    <property type="term" value="P:proteolysis"/>
    <property type="evidence" value="ECO:0007669"/>
    <property type="project" value="UniProtKB-KW"/>
</dbReference>
<evidence type="ECO:0000256" key="1">
    <source>
        <dbReference type="ARBA" id="ARBA00011073"/>
    </source>
</evidence>
<proteinExistence type="inferred from homology"/>
<dbReference type="PANTHER" id="PTHR10795">
    <property type="entry name" value="PROPROTEIN CONVERTASE SUBTILISIN/KEXIN"/>
    <property type="match status" value="1"/>
</dbReference>
<dbReference type="GO" id="GO:0008233">
    <property type="term" value="F:peptidase activity"/>
    <property type="evidence" value="ECO:0007669"/>
    <property type="project" value="UniProtKB-KW"/>
</dbReference>
<evidence type="ECO:0000256" key="2">
    <source>
        <dbReference type="ARBA" id="ARBA00022729"/>
    </source>
</evidence>
<sequence>MAAEDSEAEHGLRLAIEDPNTTFCANGYFTGFDVKGKMVLCECDGGIARIEKGAAVMSASGVGMILMNQAPDRYNTLVDAHVLPASHVAFAGGYKILSYINSTASPVAGFSFKGTILDTSFSSRGPNLSSSLSRTAALPGLGKQAALLEPFA</sequence>
<accession>A0AAQ3JSK6</accession>
<dbReference type="AlphaFoldDB" id="A0AAQ3JSK6"/>
<evidence type="ECO:0000313" key="5">
    <source>
        <dbReference type="Proteomes" id="UP001327560"/>
    </source>
</evidence>
<dbReference type="EMBL" id="CP136890">
    <property type="protein sequence ID" value="WOK94061.1"/>
    <property type="molecule type" value="Genomic_DNA"/>
</dbReference>